<feature type="compositionally biased region" description="Polar residues" evidence="1">
    <location>
        <begin position="116"/>
        <end position="127"/>
    </location>
</feature>
<sequence length="255" mass="28507">MGTSHVQQHWVLLVETCKPEDFLSWDDSGCVLSHSVKDLTVPSAAFIRAVLQTFHQLLLANGVPIQAMISQFLQENAVVNGVKGFTSVQVDTSATFPSSTKQDTVSEKEIRKVSHGTPQQHTPQQLHLDQKSFMRDEDGHLTHRDRDKAEVFNAFFASVCNMDDGPRGSQCPGLEDHDCENDQFPVDPEIVWDLLLELDPYKSKGPDGIHPRILKELADVIAKPLTMIFKGPWKTRGPSCLEVGICCPDFQEEQE</sequence>
<evidence type="ECO:0000313" key="2">
    <source>
        <dbReference type="EMBL" id="KAJ7419199.1"/>
    </source>
</evidence>
<proteinExistence type="predicted"/>
<gene>
    <name evidence="2" type="ORF">WISP_55348</name>
</gene>
<evidence type="ECO:0000256" key="1">
    <source>
        <dbReference type="SAM" id="MobiDB-lite"/>
    </source>
</evidence>
<dbReference type="PANTHER" id="PTHR33395:SF22">
    <property type="entry name" value="REVERSE TRANSCRIPTASE DOMAIN-CONTAINING PROTEIN"/>
    <property type="match status" value="1"/>
</dbReference>
<dbReference type="PANTHER" id="PTHR33395">
    <property type="entry name" value="TRANSCRIPTASE, PUTATIVE-RELATED-RELATED"/>
    <property type="match status" value="1"/>
</dbReference>
<name>A0ABQ9DGW7_9PASS</name>
<protein>
    <submittedName>
        <fullName evidence="2">Uncharacterized protein</fullName>
    </submittedName>
</protein>
<evidence type="ECO:0000313" key="3">
    <source>
        <dbReference type="Proteomes" id="UP001145742"/>
    </source>
</evidence>
<accession>A0ABQ9DGW7</accession>
<feature type="region of interest" description="Disordered" evidence="1">
    <location>
        <begin position="96"/>
        <end position="131"/>
    </location>
</feature>
<dbReference type="Proteomes" id="UP001145742">
    <property type="component" value="Unassembled WGS sequence"/>
</dbReference>
<reference evidence="2" key="1">
    <citation type="submission" date="2019-10" db="EMBL/GenBank/DDBJ databases">
        <authorList>
            <person name="Soares A.E.R."/>
            <person name="Aleixo A."/>
            <person name="Schneider P."/>
            <person name="Miyaki C.Y."/>
            <person name="Schneider M.P."/>
            <person name="Mello C."/>
            <person name="Vasconcelos A.T.R."/>
        </authorList>
    </citation>
    <scope>NUCLEOTIDE SEQUENCE</scope>
    <source>
        <tissue evidence="2">Muscle</tissue>
    </source>
</reference>
<organism evidence="2 3">
    <name type="scientific">Willisornis vidua</name>
    <name type="common">Xingu scale-backed antbird</name>
    <dbReference type="NCBI Taxonomy" id="1566151"/>
    <lineage>
        <taxon>Eukaryota</taxon>
        <taxon>Metazoa</taxon>
        <taxon>Chordata</taxon>
        <taxon>Craniata</taxon>
        <taxon>Vertebrata</taxon>
        <taxon>Euteleostomi</taxon>
        <taxon>Archelosauria</taxon>
        <taxon>Archosauria</taxon>
        <taxon>Dinosauria</taxon>
        <taxon>Saurischia</taxon>
        <taxon>Theropoda</taxon>
        <taxon>Coelurosauria</taxon>
        <taxon>Aves</taxon>
        <taxon>Neognathae</taxon>
        <taxon>Neoaves</taxon>
        <taxon>Telluraves</taxon>
        <taxon>Australaves</taxon>
        <taxon>Passeriformes</taxon>
        <taxon>Thamnophilidae</taxon>
        <taxon>Willisornis</taxon>
    </lineage>
</organism>
<comment type="caution">
    <text evidence="2">The sequence shown here is derived from an EMBL/GenBank/DDBJ whole genome shotgun (WGS) entry which is preliminary data.</text>
</comment>
<keyword evidence="3" id="KW-1185">Reference proteome</keyword>
<dbReference type="EMBL" id="WHWB01033541">
    <property type="protein sequence ID" value="KAJ7419199.1"/>
    <property type="molecule type" value="Genomic_DNA"/>
</dbReference>